<dbReference type="EMBL" id="BMHA01000014">
    <property type="protein sequence ID" value="GGI09038.1"/>
    <property type="molecule type" value="Genomic_DNA"/>
</dbReference>
<name>A0A8J3AGM8_9ACTN</name>
<reference evidence="1" key="1">
    <citation type="journal article" date="2014" name="Int. J. Syst. Evol. Microbiol.">
        <title>Complete genome sequence of Corynebacterium casei LMG S-19264T (=DSM 44701T), isolated from a smear-ripened cheese.</title>
        <authorList>
            <consortium name="US DOE Joint Genome Institute (JGI-PGF)"/>
            <person name="Walter F."/>
            <person name="Albersmeier A."/>
            <person name="Kalinowski J."/>
            <person name="Ruckert C."/>
        </authorList>
    </citation>
    <scope>NUCLEOTIDE SEQUENCE</scope>
    <source>
        <strain evidence="1">CGMCC 1.14988</strain>
    </source>
</reference>
<comment type="caution">
    <text evidence="1">The sequence shown here is derived from an EMBL/GenBank/DDBJ whole genome shotgun (WGS) entry which is preliminary data.</text>
</comment>
<evidence type="ECO:0000313" key="1">
    <source>
        <dbReference type="EMBL" id="GGI09038.1"/>
    </source>
</evidence>
<protein>
    <submittedName>
        <fullName evidence="1">Uncharacterized protein</fullName>
    </submittedName>
</protein>
<evidence type="ECO:0000313" key="2">
    <source>
        <dbReference type="Proteomes" id="UP000650511"/>
    </source>
</evidence>
<proteinExistence type="predicted"/>
<accession>A0A8J3AGM8</accession>
<reference evidence="1" key="2">
    <citation type="submission" date="2020-09" db="EMBL/GenBank/DDBJ databases">
        <authorList>
            <person name="Sun Q."/>
            <person name="Zhou Y."/>
        </authorList>
    </citation>
    <scope>NUCLEOTIDE SEQUENCE</scope>
    <source>
        <strain evidence="1">CGMCC 1.14988</strain>
    </source>
</reference>
<dbReference type="Proteomes" id="UP000650511">
    <property type="component" value="Unassembled WGS sequence"/>
</dbReference>
<sequence length="157" mass="17518">MAAEVVYSLASDGRAPTVASARARLAEWETVELANADSRIRAALDRGDVLVAEDGTLAVDSDVSEVIADRLQFWRFAEGRDDVRSLQVAATSMALLDYQRERGDWPDRFDATAYLMSTYELTEHEAADRLDLLEQAALDRDGRSTLRLVVDIEEERP</sequence>
<dbReference type="AlphaFoldDB" id="A0A8J3AGM8"/>
<organism evidence="1 2">
    <name type="scientific">Egicoccus halophilus</name>
    <dbReference type="NCBI Taxonomy" id="1670830"/>
    <lineage>
        <taxon>Bacteria</taxon>
        <taxon>Bacillati</taxon>
        <taxon>Actinomycetota</taxon>
        <taxon>Nitriliruptoria</taxon>
        <taxon>Egicoccales</taxon>
        <taxon>Egicoccaceae</taxon>
        <taxon>Egicoccus</taxon>
    </lineage>
</organism>
<keyword evidence="2" id="KW-1185">Reference proteome</keyword>
<gene>
    <name evidence="1" type="ORF">GCM10011354_32080</name>
</gene>